<dbReference type="PANTHER" id="PTHR22550">
    <property type="entry name" value="SPORE GERMINATION PROTEIN"/>
    <property type="match status" value="1"/>
</dbReference>
<dbReference type="eggNOG" id="COG0697">
    <property type="taxonomic scope" value="Bacteria"/>
</dbReference>
<proteinExistence type="inferred from homology"/>
<sequence length="539" mass="60086">MFQYIKKQLQVMKLTHLNTYKEQKKICEYSTSNLSQDLHKNLEDIKTIFGSSYDLTIREFDFGPQGNFKGALVFLTSMIDKTFLNESIMKPLMFDTRFIEKEERKTFNINSIKTTMLSVDEVYTAATINEIIERCLTGYIGLLISGLNEALLIGTDGGETRSLEEPKTETVVRGPRLGFTENLLTNISLLRRYIRNSDLTFDTTIIGRETKTAVCIAYIKGIANPQLIDEIKRRLDRIDTDAILESGYIEQFIEDAPFSIFSTVGNNERPDAVAAKILEGRAALLINGTPFVLTVPLLFIETFASTEDYYSRPYFAGIVRMTRFLSYFISILGPAIFVALSTFHQELIPTPLLFTMAASEEDVPFPAVIEALSMGAVFEILREAGIRLPRPVGQAVSIVGALVLGESAVQAGFVSQPMVIVISLTAVASFVVPAQTDSGAILRLIMVLLAGTMGIFGIMIGFIGIVVHLASLRSFGTPFFSPIAPLTPLDLKDTIIRFPLWTMVTRPRLIGWNDPQRQAFRLKPTPPSKDEKRQDDPDQ</sequence>
<reference evidence="5 6" key="2">
    <citation type="journal article" date="2015" name="J. Bacteriol.">
        <title>Genomic, proteomic, and biochemical analysis of the organohalide respiratory pathway in Desulfitobacterium dehalogenans.</title>
        <authorList>
            <person name="Kruse T."/>
            <person name="van de Pas B.A."/>
            <person name="Atteia A."/>
            <person name="Krab K."/>
            <person name="Hagen W.R."/>
            <person name="Goodwin L."/>
            <person name="Chain P."/>
            <person name="Boeren S."/>
            <person name="Maphosa F."/>
            <person name="Schraa G."/>
            <person name="de Vos W.M."/>
            <person name="van der Oost J."/>
            <person name="Smidt H."/>
            <person name="Stams A.J."/>
        </authorList>
    </citation>
    <scope>NUCLEOTIDE SEQUENCE [LARGE SCALE GENOMIC DNA]</scope>
    <source>
        <strain evidence="6">ATCC 51507 / DSM 9161 / JW/IU-DC1</strain>
    </source>
</reference>
<evidence type="ECO:0000256" key="4">
    <source>
        <dbReference type="SAM" id="Phobius"/>
    </source>
</evidence>
<dbReference type="GO" id="GO:0009847">
    <property type="term" value="P:spore germination"/>
    <property type="evidence" value="ECO:0007669"/>
    <property type="project" value="InterPro"/>
</dbReference>
<dbReference type="PIRSF" id="PIRSF005690">
    <property type="entry name" value="GerBA"/>
    <property type="match status" value="1"/>
</dbReference>
<keyword evidence="4" id="KW-1133">Transmembrane helix</keyword>
<protein>
    <submittedName>
        <fullName evidence="5">Spore germination protein, GerA family</fullName>
    </submittedName>
</protein>
<dbReference type="RefSeq" id="WP_014792656.1">
    <property type="nucleotide sequence ID" value="NC_018017.1"/>
</dbReference>
<dbReference type="HOGENOM" id="CLU_021639_4_1_9"/>
<feature type="transmembrane region" description="Helical" evidence="4">
    <location>
        <begin position="411"/>
        <end position="432"/>
    </location>
</feature>
<evidence type="ECO:0000256" key="3">
    <source>
        <dbReference type="SAM" id="MobiDB-lite"/>
    </source>
</evidence>
<evidence type="ECO:0000256" key="2">
    <source>
        <dbReference type="ARBA" id="ARBA00023136"/>
    </source>
</evidence>
<dbReference type="GO" id="GO:0016020">
    <property type="term" value="C:membrane"/>
    <property type="evidence" value="ECO:0007669"/>
    <property type="project" value="InterPro"/>
</dbReference>
<dbReference type="InterPro" id="IPR050768">
    <property type="entry name" value="UPF0353/GerABKA_families"/>
</dbReference>
<feature type="region of interest" description="Disordered" evidence="3">
    <location>
        <begin position="518"/>
        <end position="539"/>
    </location>
</feature>
<dbReference type="EMBL" id="CP003348">
    <property type="protein sequence ID" value="AFL99162.1"/>
    <property type="molecule type" value="Genomic_DNA"/>
</dbReference>
<feature type="transmembrane region" description="Helical" evidence="4">
    <location>
        <begin position="324"/>
        <end position="343"/>
    </location>
</feature>
<comment type="similarity">
    <text evidence="1">Belongs to the GerABKA family.</text>
</comment>
<keyword evidence="2 4" id="KW-0472">Membrane</keyword>
<evidence type="ECO:0000256" key="1">
    <source>
        <dbReference type="ARBA" id="ARBA00005278"/>
    </source>
</evidence>
<dbReference type="OrthoDB" id="1726708at2"/>
<dbReference type="STRING" id="756499.Desde_0715"/>
<feature type="compositionally biased region" description="Basic and acidic residues" evidence="3">
    <location>
        <begin position="528"/>
        <end position="539"/>
    </location>
</feature>
<dbReference type="Proteomes" id="UP000006053">
    <property type="component" value="Chromosome"/>
</dbReference>
<reference evidence="6" key="1">
    <citation type="submission" date="2012-06" db="EMBL/GenBank/DDBJ databases">
        <title>Complete sequence of Desulfitobacterium dehalogenans ATCC 51507.</title>
        <authorList>
            <person name="Lucas S."/>
            <person name="Han J."/>
            <person name="Lapidus A."/>
            <person name="Cheng J.-F."/>
            <person name="Goodwin L."/>
            <person name="Pitluck S."/>
            <person name="Peters L."/>
            <person name="Ovchinnikova G."/>
            <person name="Teshima H."/>
            <person name="Detter J.C."/>
            <person name="Han C."/>
            <person name="Tapia R."/>
            <person name="Land M."/>
            <person name="Hauser L."/>
            <person name="Kyrpides N."/>
            <person name="Ivanova N."/>
            <person name="Pagani I."/>
            <person name="Kruse T."/>
            <person name="de Vos W.M."/>
            <person name="Smidt H."/>
            <person name="Woyke T."/>
        </authorList>
    </citation>
    <scope>NUCLEOTIDE SEQUENCE [LARGE SCALE GENOMIC DNA]</scope>
    <source>
        <strain evidence="6">ATCC 51507 / DSM 9161 / JW/IU-DC1</strain>
    </source>
</reference>
<accession>I4A5C8</accession>
<dbReference type="PANTHER" id="PTHR22550:SF5">
    <property type="entry name" value="LEUCINE ZIPPER PROTEIN 4"/>
    <property type="match status" value="1"/>
</dbReference>
<evidence type="ECO:0000313" key="5">
    <source>
        <dbReference type="EMBL" id="AFL99162.1"/>
    </source>
</evidence>
<gene>
    <name evidence="5" type="ordered locus">Desde_0715</name>
</gene>
<keyword evidence="4" id="KW-0812">Transmembrane</keyword>
<evidence type="ECO:0000313" key="6">
    <source>
        <dbReference type="Proteomes" id="UP000006053"/>
    </source>
</evidence>
<dbReference type="KEGG" id="ddh:Desde_0715"/>
<name>I4A5C8_DESDJ</name>
<organism evidence="5 6">
    <name type="scientific">Desulfitobacterium dehalogenans (strain ATCC 51507 / DSM 9161 / JW/IU-DC1)</name>
    <dbReference type="NCBI Taxonomy" id="756499"/>
    <lineage>
        <taxon>Bacteria</taxon>
        <taxon>Bacillati</taxon>
        <taxon>Bacillota</taxon>
        <taxon>Clostridia</taxon>
        <taxon>Eubacteriales</taxon>
        <taxon>Desulfitobacteriaceae</taxon>
        <taxon>Desulfitobacterium</taxon>
    </lineage>
</organism>
<feature type="transmembrane region" description="Helical" evidence="4">
    <location>
        <begin position="444"/>
        <end position="470"/>
    </location>
</feature>
<dbReference type="InterPro" id="IPR004995">
    <property type="entry name" value="Spore_Ger"/>
</dbReference>
<keyword evidence="6" id="KW-1185">Reference proteome</keyword>
<dbReference type="Pfam" id="PF03323">
    <property type="entry name" value="GerA"/>
    <property type="match status" value="1"/>
</dbReference>
<dbReference type="AlphaFoldDB" id="I4A5C8"/>